<keyword evidence="3" id="KW-1185">Reference proteome</keyword>
<comment type="caution">
    <text evidence="2">The sequence shown here is derived from an EMBL/GenBank/DDBJ whole genome shotgun (WGS) entry which is preliminary data.</text>
</comment>
<dbReference type="OrthoDB" id="2188259at2759"/>
<dbReference type="EMBL" id="LTDL01000014">
    <property type="protein sequence ID" value="OAG31944.1"/>
    <property type="molecule type" value="Genomic_DNA"/>
</dbReference>
<evidence type="ECO:0000313" key="3">
    <source>
        <dbReference type="Proteomes" id="UP000185944"/>
    </source>
</evidence>
<organism evidence="2 3">
    <name type="scientific">Nematocida displodere</name>
    <dbReference type="NCBI Taxonomy" id="1805483"/>
    <lineage>
        <taxon>Eukaryota</taxon>
        <taxon>Fungi</taxon>
        <taxon>Fungi incertae sedis</taxon>
        <taxon>Microsporidia</taxon>
        <taxon>Nematocida</taxon>
    </lineage>
</organism>
<dbReference type="Proteomes" id="UP000185944">
    <property type="component" value="Unassembled WGS sequence"/>
</dbReference>
<keyword evidence="1" id="KW-0472">Membrane</keyword>
<reference evidence="2 3" key="1">
    <citation type="submission" date="2016-02" db="EMBL/GenBank/DDBJ databases">
        <title>Discovery of a natural microsporidian pathogen with a broad tissue tropism in Caenorhabditis elegans.</title>
        <authorList>
            <person name="Luallen R.J."/>
            <person name="Reinke A.W."/>
            <person name="Tong L."/>
            <person name="Botts M.R."/>
            <person name="Felix M.-A."/>
            <person name="Troemel E.R."/>
        </authorList>
    </citation>
    <scope>NUCLEOTIDE SEQUENCE [LARGE SCALE GENOMIC DNA]</scope>
    <source>
        <strain evidence="2 3">JUm2807</strain>
    </source>
</reference>
<dbReference type="VEuPathDB" id="MicrosporidiaDB:NEDG_00419"/>
<accession>A0A177EIZ3</accession>
<evidence type="ECO:0000256" key="1">
    <source>
        <dbReference type="SAM" id="Phobius"/>
    </source>
</evidence>
<dbReference type="RefSeq" id="XP_067545545.1">
    <property type="nucleotide sequence ID" value="XM_067687837.1"/>
</dbReference>
<dbReference type="AlphaFoldDB" id="A0A177EIZ3"/>
<keyword evidence="1" id="KW-0812">Transmembrane</keyword>
<evidence type="ECO:0000313" key="2">
    <source>
        <dbReference type="EMBL" id="OAG31944.1"/>
    </source>
</evidence>
<dbReference type="Gene3D" id="1.20.5.110">
    <property type="match status" value="1"/>
</dbReference>
<evidence type="ECO:0008006" key="4">
    <source>
        <dbReference type="Google" id="ProtNLM"/>
    </source>
</evidence>
<proteinExistence type="predicted"/>
<dbReference type="GeneID" id="93646769"/>
<keyword evidence="1" id="KW-1133">Transmembrane helix</keyword>
<protein>
    <recommendedName>
        <fullName evidence="4">t-SNARE coiled-coil homology domain-containing protein</fullName>
    </recommendedName>
</protein>
<sequence length="104" mass="11773">MQMQKLIQKEEREEHEILLQGTVRAIKEARLEVCSVTAVVQEQGELIEGIDRKITEAENILRRSSRKLSGLIRTARKRRIVSVCLLALTTLSILALFGTALFRG</sequence>
<feature type="transmembrane region" description="Helical" evidence="1">
    <location>
        <begin position="80"/>
        <end position="102"/>
    </location>
</feature>
<gene>
    <name evidence="2" type="ORF">NEDG_00419</name>
</gene>
<name>A0A177EIZ3_9MICR</name>